<dbReference type="RefSeq" id="WP_103127019.1">
    <property type="nucleotide sequence ID" value="NZ_DF978460.1"/>
</dbReference>
<dbReference type="AlphaFoldDB" id="A0A2H6LRA7"/>
<evidence type="ECO:0000313" key="1">
    <source>
        <dbReference type="EMBL" id="GBE95706.1"/>
    </source>
</evidence>
<organism evidence="1 2">
    <name type="scientific">Nostoc cycadae WK-1</name>
    <dbReference type="NCBI Taxonomy" id="1861711"/>
    <lineage>
        <taxon>Bacteria</taxon>
        <taxon>Bacillati</taxon>
        <taxon>Cyanobacteriota</taxon>
        <taxon>Cyanophyceae</taxon>
        <taxon>Nostocales</taxon>
        <taxon>Nostocaceae</taxon>
        <taxon>Nostoc</taxon>
    </lineage>
</organism>
<name>A0A2H6LRA7_9NOSO</name>
<sequence>MVKLKKSYKDKKMNIAFSGPRNLTKQQEKEIYLHFEYFISWQCENWYVGDADGLDNFVRRAAAYYKKQLTVFEVEGNQRWHFAKRSKQMIDAISQLKDPWLYAFPNKPCPEECKPCSNINGAGSGTWLTIAYAKYKGINIYLFPVFKNRYEDNSWRPSWLDDEPQQLTLF</sequence>
<accession>A0A2H6LRA7</accession>
<dbReference type="EMBL" id="BDGE01000120">
    <property type="protein sequence ID" value="GBE95706.1"/>
    <property type="molecule type" value="Genomic_DNA"/>
</dbReference>
<gene>
    <name evidence="1" type="ORF">NCWK1_5494</name>
</gene>
<keyword evidence="2" id="KW-1185">Reference proteome</keyword>
<protein>
    <submittedName>
        <fullName evidence="1">Uncharacterized protein</fullName>
    </submittedName>
</protein>
<reference evidence="2" key="1">
    <citation type="journal article" date="2018" name="Genome Announc.">
        <title>Draft Genome Sequence of the Nitrogen-Fixing and Hormogonia-Inducing Cyanobacterium Nostoc cycadae Strain WK-1, Isolated from the Coralloid Roots of Cycas revoluta.</title>
        <authorList>
            <person name="Kanesaki Y."/>
            <person name="Hirose M."/>
            <person name="Hirose Y."/>
            <person name="Fujisawa T."/>
            <person name="Nakamura Y."/>
            <person name="Watanabe S."/>
            <person name="Matsunaga S."/>
            <person name="Uchida H."/>
            <person name="Murakami A."/>
        </authorList>
    </citation>
    <scope>NUCLEOTIDE SEQUENCE [LARGE SCALE GENOMIC DNA]</scope>
    <source>
        <strain evidence="2">WK-1</strain>
    </source>
</reference>
<proteinExistence type="predicted"/>
<dbReference type="Proteomes" id="UP000236527">
    <property type="component" value="Unassembled WGS sequence"/>
</dbReference>
<comment type="caution">
    <text evidence="1">The sequence shown here is derived from an EMBL/GenBank/DDBJ whole genome shotgun (WGS) entry which is preliminary data.</text>
</comment>
<evidence type="ECO:0000313" key="2">
    <source>
        <dbReference type="Proteomes" id="UP000236527"/>
    </source>
</evidence>